<evidence type="ECO:0000313" key="3">
    <source>
        <dbReference type="EMBL" id="MBB0230033.1"/>
    </source>
</evidence>
<name>A0A7W3XWN9_9ACTN</name>
<feature type="compositionally biased region" description="Basic residues" evidence="1">
    <location>
        <begin position="24"/>
        <end position="37"/>
    </location>
</feature>
<evidence type="ECO:0000256" key="1">
    <source>
        <dbReference type="SAM" id="MobiDB-lite"/>
    </source>
</evidence>
<protein>
    <recommendedName>
        <fullName evidence="2">FAD-dependent urate hydroxylase HpyO/Asp monooxygenase CreE-like FAD/NAD(P)-binding domain-containing protein</fullName>
    </recommendedName>
</protein>
<dbReference type="Proteomes" id="UP000530234">
    <property type="component" value="Unassembled WGS sequence"/>
</dbReference>
<feature type="region of interest" description="Disordered" evidence="1">
    <location>
        <begin position="1"/>
        <end position="59"/>
    </location>
</feature>
<feature type="domain" description="FAD-dependent urate hydroxylase HpyO/Asp monooxygenase CreE-like FAD/NAD(P)-binding" evidence="2">
    <location>
        <begin position="86"/>
        <end position="261"/>
    </location>
</feature>
<keyword evidence="4" id="KW-1185">Reference proteome</keyword>
<dbReference type="AlphaFoldDB" id="A0A7W3XWN9"/>
<comment type="caution">
    <text evidence="3">The sequence shown here is derived from an EMBL/GenBank/DDBJ whole genome shotgun (WGS) entry which is preliminary data.</text>
</comment>
<dbReference type="InterPro" id="IPR052189">
    <property type="entry name" value="L-asp_N-monooxygenase_NS-form"/>
</dbReference>
<dbReference type="EMBL" id="VKHS01000207">
    <property type="protein sequence ID" value="MBB0230033.1"/>
    <property type="molecule type" value="Genomic_DNA"/>
</dbReference>
<sequence>MALHGLHADHRLSRPRALGPACRRSPRHALAHPRALRPHGPDHRRVGPRRRSPGLSRTLPIRSVPSRRQEAIVSGFPSPRPPLVLAVIGSGPRGISVLERLAVRTAEEARGAGDGTVPRPVRIHLIDAVEVGAGRVWRTDQDPWFTMNTVVSQVTMYSGEPDGGPTRPGAGPSLGQWVAERARRGGEPLGPDDYAPRVLYGHYLADVYATVVRHLPPHVELIPVTGRVTALRGGPEGGYLLSLDTAPHLLEADRVVLATGHPVNAPAEHERGMVEFAARTPGVRYVCGDSAADMDLGEESIPPGGTVGIRGLGLSFYDVMLSLTVGRGGRFERDADGETVYRSGGREPFIVAGSRSGLPIPARGRNQKEPSHAHRPLFLTREALASARDRRRAATGSGQLDFAEDVLPLLLREVEHVHRVTRVRAMRGEAAAAEFAREHAEALRSGKPCEPLLARAGLADLPPLDPWALARPFGDEEFDSPAAFRARVLEVMDEDLREAALGTVDGPLKAALDVLRDIRNMVREAVDHGGLLPRSHVEDFRGGFLPVNALLSAGPPMYRVEQLRALIRAGVVEIVGPHTRFVADGKAGAFRVDSPRVAGSARWVRALVDARIPEPDLGRDTSPLIRQLLDEGVIRRYGITGPDGETHLTGGMEVTPAPFRVVDASGRALPDLYALGIPTEHTRWFTQVGSGRPGVRTLFHRDADSIAVDALRPLPPAGGSPVAPEPVAVHGRVVSGAPVVERGGAA</sequence>
<proteinExistence type="predicted"/>
<accession>A0A7W3XWN9</accession>
<dbReference type="PANTHER" id="PTHR40254:SF1">
    <property type="entry name" value="BLR0577 PROTEIN"/>
    <property type="match status" value="1"/>
</dbReference>
<feature type="compositionally biased region" description="Basic and acidic residues" evidence="1">
    <location>
        <begin position="1"/>
        <end position="12"/>
    </location>
</feature>
<dbReference type="PANTHER" id="PTHR40254">
    <property type="entry name" value="BLR0577 PROTEIN"/>
    <property type="match status" value="1"/>
</dbReference>
<evidence type="ECO:0000313" key="4">
    <source>
        <dbReference type="Proteomes" id="UP000530234"/>
    </source>
</evidence>
<organism evidence="3 4">
    <name type="scientific">Streptomyces calidiresistens</name>
    <dbReference type="NCBI Taxonomy" id="1485586"/>
    <lineage>
        <taxon>Bacteria</taxon>
        <taxon>Bacillati</taxon>
        <taxon>Actinomycetota</taxon>
        <taxon>Actinomycetes</taxon>
        <taxon>Kitasatosporales</taxon>
        <taxon>Streptomycetaceae</taxon>
        <taxon>Streptomyces</taxon>
    </lineage>
</organism>
<evidence type="ECO:0000259" key="2">
    <source>
        <dbReference type="Pfam" id="PF13454"/>
    </source>
</evidence>
<dbReference type="Pfam" id="PF13454">
    <property type="entry name" value="NAD_binding_9"/>
    <property type="match status" value="1"/>
</dbReference>
<gene>
    <name evidence="3" type="ORF">FOE67_11005</name>
</gene>
<reference evidence="4" key="1">
    <citation type="submission" date="2019-10" db="EMBL/GenBank/DDBJ databases">
        <title>Streptomyces sp. nov., a novel actinobacterium isolated from alkaline environment.</title>
        <authorList>
            <person name="Golinska P."/>
        </authorList>
    </citation>
    <scope>NUCLEOTIDE SEQUENCE [LARGE SCALE GENOMIC DNA]</scope>
    <source>
        <strain evidence="4">DSM 42108</strain>
    </source>
</reference>
<dbReference type="InterPro" id="IPR038732">
    <property type="entry name" value="HpyO/CreE_NAD-binding"/>
</dbReference>